<dbReference type="GO" id="GO:0005886">
    <property type="term" value="C:plasma membrane"/>
    <property type="evidence" value="ECO:0007669"/>
    <property type="project" value="UniProtKB-UniRule"/>
</dbReference>
<dbReference type="AlphaFoldDB" id="A0A918BQ81"/>
<feature type="site" description="Important for catalytic activity" evidence="7">
    <location>
        <position position="170"/>
    </location>
</feature>
<proteinExistence type="inferred from homology"/>
<evidence type="ECO:0000256" key="7">
    <source>
        <dbReference type="HAMAP-Rule" id="MF_02065"/>
    </source>
</evidence>
<evidence type="ECO:0000313" key="8">
    <source>
        <dbReference type="EMBL" id="GGQ85985.1"/>
    </source>
</evidence>
<dbReference type="PANTHER" id="PTHR30518:SF2">
    <property type="entry name" value="ENDOLYTIC MUREIN TRANSGLYCOSYLASE"/>
    <property type="match status" value="1"/>
</dbReference>
<comment type="caution">
    <text evidence="8">The sequence shown here is derived from an EMBL/GenBank/DDBJ whole genome shotgun (WGS) entry which is preliminary data.</text>
</comment>
<evidence type="ECO:0000256" key="2">
    <source>
        <dbReference type="ARBA" id="ARBA00022692"/>
    </source>
</evidence>
<keyword evidence="9" id="KW-1185">Reference proteome</keyword>
<reference evidence="8" key="2">
    <citation type="submission" date="2020-09" db="EMBL/GenBank/DDBJ databases">
        <authorList>
            <person name="Sun Q."/>
            <person name="Ohkuma M."/>
        </authorList>
    </citation>
    <scope>NUCLEOTIDE SEQUENCE</scope>
    <source>
        <strain evidence="8">JCM 4403</strain>
    </source>
</reference>
<keyword evidence="3 7" id="KW-1133">Transmembrane helix</keyword>
<keyword evidence="6 7" id="KW-0961">Cell wall biogenesis/degradation</keyword>
<evidence type="ECO:0000256" key="6">
    <source>
        <dbReference type="ARBA" id="ARBA00023316"/>
    </source>
</evidence>
<dbReference type="HAMAP" id="MF_02065">
    <property type="entry name" value="MltG"/>
    <property type="match status" value="1"/>
</dbReference>
<accession>A0A918BQ81</accession>
<evidence type="ECO:0000313" key="9">
    <source>
        <dbReference type="Proteomes" id="UP000656732"/>
    </source>
</evidence>
<dbReference type="PANTHER" id="PTHR30518">
    <property type="entry name" value="ENDOLYTIC MUREIN TRANSGLYCOSYLASE"/>
    <property type="match status" value="1"/>
</dbReference>
<comment type="similarity">
    <text evidence="7">Belongs to the transglycosylase MltG family.</text>
</comment>
<reference evidence="8" key="1">
    <citation type="journal article" date="2014" name="Int. J. Syst. Evol. Microbiol.">
        <title>Complete genome sequence of Corynebacterium casei LMG S-19264T (=DSM 44701T), isolated from a smear-ripened cheese.</title>
        <authorList>
            <consortium name="US DOE Joint Genome Institute (JGI-PGF)"/>
            <person name="Walter F."/>
            <person name="Albersmeier A."/>
            <person name="Kalinowski J."/>
            <person name="Ruckert C."/>
        </authorList>
    </citation>
    <scope>NUCLEOTIDE SEQUENCE</scope>
    <source>
        <strain evidence="8">JCM 4403</strain>
    </source>
</reference>
<dbReference type="Pfam" id="PF02618">
    <property type="entry name" value="YceG"/>
    <property type="match status" value="1"/>
</dbReference>
<protein>
    <recommendedName>
        <fullName evidence="7">Endolytic murein transglycosylase</fullName>
        <ecNumber evidence="7">4.2.2.29</ecNumber>
    </recommendedName>
    <alternativeName>
        <fullName evidence="7">Peptidoglycan lytic transglycosylase</fullName>
    </alternativeName>
    <alternativeName>
        <fullName evidence="7">Peptidoglycan polymerization terminase</fullName>
    </alternativeName>
</protein>
<evidence type="ECO:0000256" key="5">
    <source>
        <dbReference type="ARBA" id="ARBA00023239"/>
    </source>
</evidence>
<evidence type="ECO:0000256" key="1">
    <source>
        <dbReference type="ARBA" id="ARBA00022475"/>
    </source>
</evidence>
<keyword evidence="1 7" id="KW-1003">Cell membrane</keyword>
<organism evidence="8 9">
    <name type="scientific">Streptomyces pilosus</name>
    <dbReference type="NCBI Taxonomy" id="28893"/>
    <lineage>
        <taxon>Bacteria</taxon>
        <taxon>Bacillati</taxon>
        <taxon>Actinomycetota</taxon>
        <taxon>Actinomycetes</taxon>
        <taxon>Kitasatosporales</taxon>
        <taxon>Streptomycetaceae</taxon>
        <taxon>Streptomyces</taxon>
    </lineage>
</organism>
<dbReference type="EC" id="4.2.2.29" evidence="7"/>
<dbReference type="CDD" id="cd08010">
    <property type="entry name" value="MltG_like"/>
    <property type="match status" value="1"/>
</dbReference>
<sequence>MPGLWRCAGYRARMQTNTPSRNTIRLTRRGRFALATLGAVVAGTAVAVPLLIMDGDEEKRPTALIVPEGWRASQVYAAIDKTLDLPAGTTKKSLAKADLKLPNEAEGNPEGYLFPATYPLQEKPTPQKLLARMVEAADKKFNGAPIAAGAQRNAMNVYQAVTVASIVQAEAATRADMGKVARVIFNRLERGMPLQMDSTVSYALNRSTPGTTKADTEVDSPYNSYRRMGLPPTPIDNPGEEAVRAAISPTPGDWLYFVTVKPGDTRFTADYAEHERNVAESHAQRKTAQATAEK</sequence>
<dbReference type="GO" id="GO:0071555">
    <property type="term" value="P:cell wall organization"/>
    <property type="evidence" value="ECO:0007669"/>
    <property type="project" value="UniProtKB-KW"/>
</dbReference>
<gene>
    <name evidence="7" type="primary">mltG</name>
    <name evidence="8" type="ORF">GCM10010280_36090</name>
</gene>
<evidence type="ECO:0000256" key="3">
    <source>
        <dbReference type="ARBA" id="ARBA00022989"/>
    </source>
</evidence>
<keyword evidence="2 7" id="KW-0812">Transmembrane</keyword>
<dbReference type="Proteomes" id="UP000656732">
    <property type="component" value="Unassembled WGS sequence"/>
</dbReference>
<comment type="function">
    <text evidence="7">Functions as a peptidoglycan terminase that cleaves nascent peptidoglycan strands endolytically to terminate their elongation.</text>
</comment>
<dbReference type="EMBL" id="BMTU01000006">
    <property type="protein sequence ID" value="GGQ85985.1"/>
    <property type="molecule type" value="Genomic_DNA"/>
</dbReference>
<comment type="catalytic activity">
    <reaction evidence="7">
        <text>a peptidoglycan chain = a peptidoglycan chain with N-acetyl-1,6-anhydromuramyl-[peptide] at the reducing end + a peptidoglycan chain with N-acetylglucosamine at the non-reducing end.</text>
        <dbReference type="EC" id="4.2.2.29"/>
    </reaction>
</comment>
<dbReference type="NCBIfam" id="TIGR00247">
    <property type="entry name" value="endolytic transglycosylase MltG"/>
    <property type="match status" value="1"/>
</dbReference>
<keyword evidence="5 7" id="KW-0456">Lyase</keyword>
<name>A0A918BQ81_9ACTN</name>
<dbReference type="GO" id="GO:0009252">
    <property type="term" value="P:peptidoglycan biosynthetic process"/>
    <property type="evidence" value="ECO:0007669"/>
    <property type="project" value="UniProtKB-UniRule"/>
</dbReference>
<evidence type="ECO:0000256" key="4">
    <source>
        <dbReference type="ARBA" id="ARBA00023136"/>
    </source>
</evidence>
<dbReference type="GO" id="GO:0008932">
    <property type="term" value="F:lytic endotransglycosylase activity"/>
    <property type="evidence" value="ECO:0007669"/>
    <property type="project" value="UniProtKB-UniRule"/>
</dbReference>
<dbReference type="InterPro" id="IPR003770">
    <property type="entry name" value="MLTG-like"/>
</dbReference>
<keyword evidence="4 7" id="KW-0472">Membrane</keyword>